<keyword evidence="2" id="KW-1185">Reference proteome</keyword>
<comment type="caution">
    <text evidence="1">The sequence shown here is derived from an EMBL/GenBank/DDBJ whole genome shotgun (WGS) entry which is preliminary data.</text>
</comment>
<evidence type="ECO:0000313" key="2">
    <source>
        <dbReference type="Proteomes" id="UP001589716"/>
    </source>
</evidence>
<dbReference type="EMBL" id="JBHMCT010000020">
    <property type="protein sequence ID" value="MFB9558335.1"/>
    <property type="molecule type" value="Genomic_DNA"/>
</dbReference>
<gene>
    <name evidence="1" type="ORF">ACFFTP_29630</name>
</gene>
<accession>A0ABV5QXU1</accession>
<organism evidence="1 2">
    <name type="scientific">Streptomyces roseoviridis</name>
    <dbReference type="NCBI Taxonomy" id="67361"/>
    <lineage>
        <taxon>Bacteria</taxon>
        <taxon>Bacillati</taxon>
        <taxon>Actinomycetota</taxon>
        <taxon>Actinomycetes</taxon>
        <taxon>Kitasatosporales</taxon>
        <taxon>Streptomycetaceae</taxon>
        <taxon>Streptomyces</taxon>
    </lineage>
</organism>
<dbReference type="RefSeq" id="WP_345483646.1">
    <property type="nucleotide sequence ID" value="NZ_BAAAWU010000001.1"/>
</dbReference>
<proteinExistence type="predicted"/>
<reference evidence="1 2" key="1">
    <citation type="submission" date="2024-09" db="EMBL/GenBank/DDBJ databases">
        <authorList>
            <person name="Sun Q."/>
            <person name="Mori K."/>
        </authorList>
    </citation>
    <scope>NUCLEOTIDE SEQUENCE [LARGE SCALE GENOMIC DNA]</scope>
    <source>
        <strain evidence="1 2">JCM 4414</strain>
    </source>
</reference>
<sequence>MHHHERAAPGGALIGVVSARGDAPVIGVVSAPGGAPVIGVASGPGDIPGLASAQSTSCRTVRR</sequence>
<evidence type="ECO:0000313" key="1">
    <source>
        <dbReference type="EMBL" id="MFB9558335.1"/>
    </source>
</evidence>
<name>A0ABV5QXU1_9ACTN</name>
<dbReference type="Proteomes" id="UP001589716">
    <property type="component" value="Unassembled WGS sequence"/>
</dbReference>
<protein>
    <submittedName>
        <fullName evidence="1">Uncharacterized protein</fullName>
    </submittedName>
</protein>